<comment type="caution">
    <text evidence="1">The sequence shown here is derived from an EMBL/GenBank/DDBJ whole genome shotgun (WGS) entry which is preliminary data.</text>
</comment>
<organism evidence="1 2">
    <name type="scientific">Mucuna pruriens</name>
    <name type="common">Velvet bean</name>
    <name type="synonym">Dolichos pruriens</name>
    <dbReference type="NCBI Taxonomy" id="157652"/>
    <lineage>
        <taxon>Eukaryota</taxon>
        <taxon>Viridiplantae</taxon>
        <taxon>Streptophyta</taxon>
        <taxon>Embryophyta</taxon>
        <taxon>Tracheophyta</taxon>
        <taxon>Spermatophyta</taxon>
        <taxon>Magnoliopsida</taxon>
        <taxon>eudicotyledons</taxon>
        <taxon>Gunneridae</taxon>
        <taxon>Pentapetalae</taxon>
        <taxon>rosids</taxon>
        <taxon>fabids</taxon>
        <taxon>Fabales</taxon>
        <taxon>Fabaceae</taxon>
        <taxon>Papilionoideae</taxon>
        <taxon>50 kb inversion clade</taxon>
        <taxon>NPAAA clade</taxon>
        <taxon>indigoferoid/millettioid clade</taxon>
        <taxon>Phaseoleae</taxon>
        <taxon>Mucuna</taxon>
    </lineage>
</organism>
<sequence>MAAVISMLNSDIMDLPRPRKSAIIPRQKYVNFNVLYEKKWLELLQHLNREPSGAPRKYKQVGSNGSGNFVTSHMFNIISTGTVGSFE</sequence>
<reference evidence="1" key="1">
    <citation type="submission" date="2018-05" db="EMBL/GenBank/DDBJ databases">
        <title>Draft genome of Mucuna pruriens seed.</title>
        <authorList>
            <person name="Nnadi N.E."/>
            <person name="Vos R."/>
            <person name="Hasami M.H."/>
            <person name="Devisetty U.K."/>
            <person name="Aguiy J.C."/>
        </authorList>
    </citation>
    <scope>NUCLEOTIDE SEQUENCE [LARGE SCALE GENOMIC DNA]</scope>
    <source>
        <strain evidence="1">JCA_2017</strain>
    </source>
</reference>
<feature type="non-terminal residue" evidence="1">
    <location>
        <position position="1"/>
    </location>
</feature>
<accession>A0A371I9W7</accession>
<protein>
    <submittedName>
        <fullName evidence="1">Uncharacterized protein</fullName>
    </submittedName>
</protein>
<proteinExistence type="predicted"/>
<dbReference type="AlphaFoldDB" id="A0A371I9W7"/>
<dbReference type="Proteomes" id="UP000257109">
    <property type="component" value="Unassembled WGS sequence"/>
</dbReference>
<gene>
    <name evidence="1" type="ORF">CR513_03449</name>
</gene>
<keyword evidence="2" id="KW-1185">Reference proteome</keyword>
<dbReference type="EMBL" id="QJKJ01000566">
    <property type="protein sequence ID" value="RDY11829.1"/>
    <property type="molecule type" value="Genomic_DNA"/>
</dbReference>
<evidence type="ECO:0000313" key="2">
    <source>
        <dbReference type="Proteomes" id="UP000257109"/>
    </source>
</evidence>
<evidence type="ECO:0000313" key="1">
    <source>
        <dbReference type="EMBL" id="RDY11829.1"/>
    </source>
</evidence>
<name>A0A371I9W7_MUCPR</name>